<evidence type="ECO:0000256" key="1">
    <source>
        <dbReference type="SAM" id="Coils"/>
    </source>
</evidence>
<feature type="region of interest" description="Disordered" evidence="2">
    <location>
        <begin position="135"/>
        <end position="156"/>
    </location>
</feature>
<evidence type="ECO:0000313" key="3">
    <source>
        <dbReference type="EMBL" id="APR63917.1"/>
    </source>
</evidence>
<evidence type="ECO:0000313" key="5">
    <source>
        <dbReference type="Proteomes" id="UP000886885"/>
    </source>
</evidence>
<sequence>MLSRGDSHSSLCHLCVEAAMKKLADPGSTAFDKHLAEHKATLDKLNKQYFDTLKELNAEKRRGKELEELEKVARSESLFGAPINELNVHELEMLRKSLEEIKENILKQIEKISADNENPISSSFANIAGVINPSVSSTARGSSSADVNDHDDGHGH</sequence>
<organism evidence="3">
    <name type="scientific">Populus tomentosa</name>
    <name type="common">Chinese white poplar</name>
    <dbReference type="NCBI Taxonomy" id="118781"/>
    <lineage>
        <taxon>Eukaryota</taxon>
        <taxon>Viridiplantae</taxon>
        <taxon>Streptophyta</taxon>
        <taxon>Embryophyta</taxon>
        <taxon>Tracheophyta</taxon>
        <taxon>Spermatophyta</taxon>
        <taxon>Magnoliopsida</taxon>
        <taxon>eudicotyledons</taxon>
        <taxon>Gunneridae</taxon>
        <taxon>Pentapetalae</taxon>
        <taxon>rosids</taxon>
        <taxon>fabids</taxon>
        <taxon>Malpighiales</taxon>
        <taxon>Salicaceae</taxon>
        <taxon>Saliceae</taxon>
        <taxon>Populus</taxon>
    </lineage>
</organism>
<proteinExistence type="evidence at transcript level"/>
<dbReference type="OrthoDB" id="1898716at2759"/>
<dbReference type="Proteomes" id="UP000886885">
    <property type="component" value="Chromosome 13D"/>
</dbReference>
<dbReference type="EMBL" id="KU573452">
    <property type="protein sequence ID" value="APR63917.1"/>
    <property type="molecule type" value="mRNA"/>
</dbReference>
<protein>
    <submittedName>
        <fullName evidence="3">Uncharacterized protein</fullName>
    </submittedName>
</protein>
<keyword evidence="5" id="KW-1185">Reference proteome</keyword>
<feature type="coiled-coil region" evidence="1">
    <location>
        <begin position="88"/>
        <end position="115"/>
    </location>
</feature>
<name>A0A1L6K518_POPTO</name>
<gene>
    <name evidence="4" type="ORF">POTOM_045103</name>
</gene>
<evidence type="ECO:0000256" key="2">
    <source>
        <dbReference type="SAM" id="MobiDB-lite"/>
    </source>
</evidence>
<keyword evidence="1" id="KW-0175">Coiled coil</keyword>
<dbReference type="EMBL" id="JAAWWB010000026">
    <property type="protein sequence ID" value="KAG6750604.1"/>
    <property type="molecule type" value="Genomic_DNA"/>
</dbReference>
<evidence type="ECO:0000313" key="4">
    <source>
        <dbReference type="EMBL" id="KAG6750604.1"/>
    </source>
</evidence>
<dbReference type="AlphaFoldDB" id="A0A1L6K518"/>
<reference evidence="4" key="2">
    <citation type="journal article" date="2020" name="bioRxiv">
        <title>Hybrid origin of Populus tomentosa Carr. identified through genome sequencing and phylogenomic analysis.</title>
        <authorList>
            <person name="An X."/>
            <person name="Gao K."/>
            <person name="Chen Z."/>
            <person name="Li J."/>
            <person name="Yang X."/>
            <person name="Yang X."/>
            <person name="Zhou J."/>
            <person name="Guo T."/>
            <person name="Zhao T."/>
            <person name="Huang S."/>
            <person name="Miao D."/>
            <person name="Khan W.U."/>
            <person name="Rao P."/>
            <person name="Ye M."/>
            <person name="Lei B."/>
            <person name="Liao W."/>
            <person name="Wang J."/>
            <person name="Ji L."/>
            <person name="Li Y."/>
            <person name="Guo B."/>
            <person name="Mustafa N.S."/>
            <person name="Li S."/>
            <person name="Yun Q."/>
            <person name="Keller S.R."/>
            <person name="Mao J."/>
            <person name="Zhang R."/>
            <person name="Strauss S.H."/>
        </authorList>
    </citation>
    <scope>NUCLEOTIDE SEQUENCE</scope>
    <source>
        <strain evidence="4">GM15</strain>
        <tissue evidence="4">Leaf</tissue>
    </source>
</reference>
<feature type="compositionally biased region" description="Low complexity" evidence="2">
    <location>
        <begin position="135"/>
        <end position="144"/>
    </location>
</feature>
<accession>A0A1L6K518</accession>
<reference evidence="3" key="1">
    <citation type="submission" date="2016-01" db="EMBL/GenBank/DDBJ databases">
        <title>Dissection of insertion-deletion (InDel) variations within complex gene networks underlying wood formation in Populus.</title>
        <authorList>
            <person name="Zhang D."/>
            <person name="Gong C."/>
            <person name="Du Q."/>
            <person name="Xie J."/>
            <person name="Yang X."/>
            <person name="Quan M."/>
            <person name="Li B."/>
        </authorList>
    </citation>
    <scope>NUCLEOTIDE SEQUENCE</scope>
</reference>
<feature type="compositionally biased region" description="Basic and acidic residues" evidence="2">
    <location>
        <begin position="147"/>
        <end position="156"/>
    </location>
</feature>